<dbReference type="PANTHER" id="PTHR30483">
    <property type="entry name" value="LEUCINE-SPECIFIC-BINDING PROTEIN"/>
    <property type="match status" value="1"/>
</dbReference>
<evidence type="ECO:0000256" key="1">
    <source>
        <dbReference type="ARBA" id="ARBA00010062"/>
    </source>
</evidence>
<keyword evidence="3" id="KW-0029">Amino-acid transport</keyword>
<organism evidence="6 7">
    <name type="scientific">Thioclava pacifica DSM 10166</name>
    <dbReference type="NCBI Taxonomy" id="1353537"/>
    <lineage>
        <taxon>Bacteria</taxon>
        <taxon>Pseudomonadati</taxon>
        <taxon>Pseudomonadota</taxon>
        <taxon>Alphaproteobacteria</taxon>
        <taxon>Rhodobacterales</taxon>
        <taxon>Paracoccaceae</taxon>
        <taxon>Thioclava</taxon>
    </lineage>
</organism>
<dbReference type="GO" id="GO:0006865">
    <property type="term" value="P:amino acid transport"/>
    <property type="evidence" value="ECO:0007669"/>
    <property type="project" value="UniProtKB-KW"/>
</dbReference>
<name>A0A074J5Q8_9RHOB</name>
<reference evidence="6 7" key="1">
    <citation type="submission" date="2013-07" db="EMBL/GenBank/DDBJ databases">
        <title>Thioclava pacifica DSM 10166 Genome Sequencing.</title>
        <authorList>
            <person name="Lai Q."/>
            <person name="Shao Z."/>
        </authorList>
    </citation>
    <scope>NUCLEOTIDE SEQUENCE [LARGE SCALE GENOMIC DNA]</scope>
    <source>
        <strain evidence="6 7">DSM 10166</strain>
    </source>
</reference>
<dbReference type="PANTHER" id="PTHR30483:SF6">
    <property type="entry name" value="PERIPLASMIC BINDING PROTEIN OF ABC TRANSPORTER FOR NATURAL AMINO ACIDS"/>
    <property type="match status" value="1"/>
</dbReference>
<gene>
    <name evidence="6" type="ORF">TP2_13750</name>
</gene>
<dbReference type="STRING" id="1353537.TP2_13750"/>
<feature type="signal peptide" evidence="4">
    <location>
        <begin position="1"/>
        <end position="23"/>
    </location>
</feature>
<dbReference type="AlphaFoldDB" id="A0A074J5Q8"/>
<feature type="domain" description="Leucine-binding protein" evidence="5">
    <location>
        <begin position="32"/>
        <end position="373"/>
    </location>
</feature>
<keyword evidence="7" id="KW-1185">Reference proteome</keyword>
<dbReference type="CDD" id="cd06327">
    <property type="entry name" value="PBP1_SBP-like"/>
    <property type="match status" value="1"/>
</dbReference>
<comment type="similarity">
    <text evidence="1">Belongs to the leucine-binding protein family.</text>
</comment>
<accession>A0A074J5Q8</accession>
<evidence type="ECO:0000256" key="4">
    <source>
        <dbReference type="SAM" id="SignalP"/>
    </source>
</evidence>
<dbReference type="InterPro" id="IPR028081">
    <property type="entry name" value="Leu-bd"/>
</dbReference>
<feature type="chain" id="PRO_5001694574" description="Leucine-binding protein domain-containing protein" evidence="4">
    <location>
        <begin position="24"/>
        <end position="405"/>
    </location>
</feature>
<dbReference type="eggNOG" id="COG0683">
    <property type="taxonomic scope" value="Bacteria"/>
</dbReference>
<evidence type="ECO:0000313" key="7">
    <source>
        <dbReference type="Proteomes" id="UP000027432"/>
    </source>
</evidence>
<dbReference type="Proteomes" id="UP000027432">
    <property type="component" value="Unassembled WGS sequence"/>
</dbReference>
<dbReference type="EMBL" id="AUND01000040">
    <property type="protein sequence ID" value="KEO50948.1"/>
    <property type="molecule type" value="Genomic_DNA"/>
</dbReference>
<evidence type="ECO:0000259" key="5">
    <source>
        <dbReference type="Pfam" id="PF13458"/>
    </source>
</evidence>
<dbReference type="InterPro" id="IPR051010">
    <property type="entry name" value="BCAA_transport"/>
</dbReference>
<evidence type="ECO:0000256" key="3">
    <source>
        <dbReference type="ARBA" id="ARBA00022970"/>
    </source>
</evidence>
<evidence type="ECO:0000256" key="2">
    <source>
        <dbReference type="ARBA" id="ARBA00022729"/>
    </source>
</evidence>
<keyword evidence="3" id="KW-0813">Transport</keyword>
<evidence type="ECO:0000313" key="6">
    <source>
        <dbReference type="EMBL" id="KEO50948.1"/>
    </source>
</evidence>
<protein>
    <recommendedName>
        <fullName evidence="5">Leucine-binding protein domain-containing protein</fullName>
    </recommendedName>
</protein>
<dbReference type="Pfam" id="PF13458">
    <property type="entry name" value="Peripla_BP_6"/>
    <property type="match status" value="1"/>
</dbReference>
<keyword evidence="2 4" id="KW-0732">Signal</keyword>
<sequence>MKKAITASVSALAITLGAGAAMAQDAISDGVVKIGVLGDMSGVYSTGFSGKGAVDAVKMAVRDFGGTVLGKPIEVISADHQNKADVGSATARQWIDQDHVDMIADLTNSAVALAVQQLASEKHTLTFATGAATSALTGKDCTNYGIHYGYDTHALPVGTATAVVKNGGDSWYFITADYAFGHALQDNTAEVVKNLGGSVVGSSDVPLATTDFSSYLLQAQSSGAKVIGLANAGQDTVNAIKQAHEFGIVEGGQQLAGMLVLISDVKSLGTDVAKGLQFTSGWYWNQDDASRKWKEEYEKFSGGEAPTFPHAADYSLTMAYLKAIQAAGTDDPDKVRAELGKMKIDDFFAKGGTIRPDGLLEHDMYLLKVKDGGTDPWDVADVVRTIPGNEAYASLAEGGCPLVNK</sequence>
<dbReference type="RefSeq" id="WP_038079726.1">
    <property type="nucleotide sequence ID" value="NZ_AUND01000040.1"/>
</dbReference>
<comment type="caution">
    <text evidence="6">The sequence shown here is derived from an EMBL/GenBank/DDBJ whole genome shotgun (WGS) entry which is preliminary data.</text>
</comment>
<dbReference type="InterPro" id="IPR028082">
    <property type="entry name" value="Peripla_BP_I"/>
</dbReference>
<dbReference type="Gene3D" id="3.40.50.2300">
    <property type="match status" value="2"/>
</dbReference>
<dbReference type="OrthoDB" id="5794591at2"/>
<dbReference type="SUPFAM" id="SSF53822">
    <property type="entry name" value="Periplasmic binding protein-like I"/>
    <property type="match status" value="1"/>
</dbReference>
<proteinExistence type="inferred from homology"/>